<evidence type="ECO:0000256" key="5">
    <source>
        <dbReference type="ARBA" id="ARBA00022989"/>
    </source>
</evidence>
<keyword evidence="4 7" id="KW-0812">Transmembrane</keyword>
<dbReference type="RefSeq" id="WP_204891584.1">
    <property type="nucleotide sequence ID" value="NZ_JBHUFW010000002.1"/>
</dbReference>
<dbReference type="Proteomes" id="UP001597273">
    <property type="component" value="Unassembled WGS sequence"/>
</dbReference>
<feature type="transmembrane region" description="Helical" evidence="7">
    <location>
        <begin position="9"/>
        <end position="29"/>
    </location>
</feature>
<dbReference type="PANTHER" id="PTHR30047">
    <property type="entry name" value="HIGH-AFFINITY CHOLINE TRANSPORT PROTEIN-RELATED"/>
    <property type="match status" value="1"/>
</dbReference>
<sequence length="536" mass="59311">MGKVKIDPLVFWLSLSVIVVATLTLVIFQDSAEPVLNKMMTGITYNLDWTFQFLTFGLFILLIWLVFSRYGKVRLGEEAPEFSTFSWGAMLFCAGMGTSIMFWSMMEPMYYYMGPPFGIEPNSGQAAEWAVAYGMFHWGISAWSLYALPTVTIAYSFFVKKNRSLKISTACRGILGRHADGPIGKIIDILVIWSLVGGLGTSLGLGVPMVSAVIGEIFGVQQSLQLSIIIIIIWTVIYSASAYMGLYKGIRKLSDWNVYLALGLALFVLLAGPTLFILSNFTNSFGLMLQNFAMMSFSTDPVAKGGFPQAWTVFYWAWFAATAPFIGLFVARISRGRTIRELIIHILLWGSLGSWIYFGIFGGYTLNLQLTNQLNVVEILNSSGGPAAIVEVLKTIPLSFLVLPFFAVLAFIFLATSLDSATYILSAIATKELVGEQEPARWHRMLWGAVLAVLAISLLMIGGLKVIQTSSVIVSVPVIVLYVLLTLSLLRWLKQDYPEVPAREPAEVQEIRHTAAEGREKNASKVVLRQAKEVKE</sequence>
<evidence type="ECO:0000256" key="1">
    <source>
        <dbReference type="ARBA" id="ARBA00004651"/>
    </source>
</evidence>
<keyword evidence="6 7" id="KW-0472">Membrane</keyword>
<feature type="transmembrane region" description="Helical" evidence="7">
    <location>
        <begin position="473"/>
        <end position="493"/>
    </location>
</feature>
<feature type="transmembrane region" description="Helical" evidence="7">
    <location>
        <begin position="313"/>
        <end position="330"/>
    </location>
</feature>
<feature type="transmembrane region" description="Helical" evidence="7">
    <location>
        <begin position="190"/>
        <end position="214"/>
    </location>
</feature>
<evidence type="ECO:0000313" key="9">
    <source>
        <dbReference type="Proteomes" id="UP001597273"/>
    </source>
</evidence>
<feature type="transmembrane region" description="Helical" evidence="7">
    <location>
        <begin position="446"/>
        <end position="467"/>
    </location>
</feature>
<feature type="transmembrane region" description="Helical" evidence="7">
    <location>
        <begin position="135"/>
        <end position="158"/>
    </location>
</feature>
<feature type="transmembrane region" description="Helical" evidence="7">
    <location>
        <begin position="49"/>
        <end position="67"/>
    </location>
</feature>
<dbReference type="Pfam" id="PF02028">
    <property type="entry name" value="BCCT"/>
    <property type="match status" value="1"/>
</dbReference>
<name>A0ABW4QCT1_9BACL</name>
<dbReference type="PANTHER" id="PTHR30047:SF12">
    <property type="entry name" value="BCCT-FAMILY TRANSPORTER"/>
    <property type="match status" value="1"/>
</dbReference>
<feature type="transmembrane region" description="Helical" evidence="7">
    <location>
        <begin position="87"/>
        <end position="106"/>
    </location>
</feature>
<proteinExistence type="predicted"/>
<keyword evidence="9" id="KW-1185">Reference proteome</keyword>
<evidence type="ECO:0000256" key="4">
    <source>
        <dbReference type="ARBA" id="ARBA00022692"/>
    </source>
</evidence>
<dbReference type="EMBL" id="JBHUFW010000002">
    <property type="protein sequence ID" value="MFD1861390.1"/>
    <property type="molecule type" value="Genomic_DNA"/>
</dbReference>
<gene>
    <name evidence="8" type="ORF">ACFSDB_00555</name>
</gene>
<organism evidence="8 9">
    <name type="scientific">Planococcus chinensis</name>
    <dbReference type="NCBI Taxonomy" id="272917"/>
    <lineage>
        <taxon>Bacteria</taxon>
        <taxon>Bacillati</taxon>
        <taxon>Bacillota</taxon>
        <taxon>Bacilli</taxon>
        <taxon>Bacillales</taxon>
        <taxon>Caryophanaceae</taxon>
        <taxon>Planococcus</taxon>
    </lineage>
</organism>
<evidence type="ECO:0000256" key="3">
    <source>
        <dbReference type="ARBA" id="ARBA00022475"/>
    </source>
</evidence>
<dbReference type="NCBIfam" id="TIGR00842">
    <property type="entry name" value="bcct"/>
    <property type="match status" value="1"/>
</dbReference>
<evidence type="ECO:0000313" key="8">
    <source>
        <dbReference type="EMBL" id="MFD1861390.1"/>
    </source>
</evidence>
<feature type="transmembrane region" description="Helical" evidence="7">
    <location>
        <begin position="258"/>
        <end position="278"/>
    </location>
</feature>
<reference evidence="9" key="1">
    <citation type="journal article" date="2019" name="Int. J. Syst. Evol. Microbiol.">
        <title>The Global Catalogue of Microorganisms (GCM) 10K type strain sequencing project: providing services to taxonomists for standard genome sequencing and annotation.</title>
        <authorList>
            <consortium name="The Broad Institute Genomics Platform"/>
            <consortium name="The Broad Institute Genome Sequencing Center for Infectious Disease"/>
            <person name="Wu L."/>
            <person name="Ma J."/>
        </authorList>
    </citation>
    <scope>NUCLEOTIDE SEQUENCE [LARGE SCALE GENOMIC DNA]</scope>
    <source>
        <strain evidence="9">CGMCC 1.15475</strain>
    </source>
</reference>
<comment type="subcellular location">
    <subcellularLocation>
        <location evidence="1">Cell membrane</location>
        <topology evidence="1">Multi-pass membrane protein</topology>
    </subcellularLocation>
</comment>
<feature type="transmembrane region" description="Helical" evidence="7">
    <location>
        <begin position="342"/>
        <end position="364"/>
    </location>
</feature>
<evidence type="ECO:0000256" key="2">
    <source>
        <dbReference type="ARBA" id="ARBA00022448"/>
    </source>
</evidence>
<dbReference type="InterPro" id="IPR000060">
    <property type="entry name" value="BCCT_transptr"/>
</dbReference>
<feature type="transmembrane region" description="Helical" evidence="7">
    <location>
        <begin position="226"/>
        <end position="246"/>
    </location>
</feature>
<evidence type="ECO:0000256" key="7">
    <source>
        <dbReference type="SAM" id="Phobius"/>
    </source>
</evidence>
<protein>
    <submittedName>
        <fullName evidence="8">BCCT family transporter</fullName>
    </submittedName>
</protein>
<keyword evidence="2" id="KW-0813">Transport</keyword>
<accession>A0ABW4QCT1</accession>
<comment type="caution">
    <text evidence="8">The sequence shown here is derived from an EMBL/GenBank/DDBJ whole genome shotgun (WGS) entry which is preliminary data.</text>
</comment>
<keyword evidence="5 7" id="KW-1133">Transmembrane helix</keyword>
<feature type="transmembrane region" description="Helical" evidence="7">
    <location>
        <begin position="401"/>
        <end position="425"/>
    </location>
</feature>
<keyword evidence="3" id="KW-1003">Cell membrane</keyword>
<evidence type="ECO:0000256" key="6">
    <source>
        <dbReference type="ARBA" id="ARBA00023136"/>
    </source>
</evidence>